<evidence type="ECO:0000256" key="6">
    <source>
        <dbReference type="ARBA" id="ARBA00023004"/>
    </source>
</evidence>
<feature type="domain" description="Nitrite/sulphite reductase 4Fe-4S" evidence="8">
    <location>
        <begin position="4"/>
        <end position="58"/>
    </location>
</feature>
<evidence type="ECO:0000256" key="2">
    <source>
        <dbReference type="ARBA" id="ARBA00022485"/>
    </source>
</evidence>
<comment type="similarity">
    <text evidence="1">Belongs to the nitrite and sulfite reductase 4Fe-4S domain family.</text>
</comment>
<evidence type="ECO:0000256" key="1">
    <source>
        <dbReference type="ARBA" id="ARBA00010429"/>
    </source>
</evidence>
<dbReference type="InterPro" id="IPR006067">
    <property type="entry name" value="NO2/SO3_Rdtase_4Fe4S_dom"/>
</dbReference>
<sequence length="61" mass="7039">MSGMDNVRNMVGSPITGIDALKLVYTRLLCNQIDDMIPNKRRELLELANLPRKFNIAVYRF</sequence>
<evidence type="ECO:0000313" key="10">
    <source>
        <dbReference type="Proteomes" id="UP000247409"/>
    </source>
</evidence>
<keyword evidence="5" id="KW-0560">Oxidoreductase</keyword>
<evidence type="ECO:0000256" key="4">
    <source>
        <dbReference type="ARBA" id="ARBA00022723"/>
    </source>
</evidence>
<keyword evidence="6" id="KW-0408">Iron</keyword>
<protein>
    <submittedName>
        <fullName evidence="9">Ferredoxin--nitrite reductase</fullName>
    </submittedName>
</protein>
<evidence type="ECO:0000259" key="8">
    <source>
        <dbReference type="Pfam" id="PF01077"/>
    </source>
</evidence>
<keyword evidence="10" id="KW-1185">Reference proteome</keyword>
<dbReference type="GO" id="GO:0020037">
    <property type="term" value="F:heme binding"/>
    <property type="evidence" value="ECO:0007669"/>
    <property type="project" value="InterPro"/>
</dbReference>
<dbReference type="AlphaFoldDB" id="A0A2V3ICC0"/>
<keyword evidence="2" id="KW-0004">4Fe-4S</keyword>
<proteinExistence type="inferred from homology"/>
<dbReference type="GO" id="GO:0016491">
    <property type="term" value="F:oxidoreductase activity"/>
    <property type="evidence" value="ECO:0007669"/>
    <property type="project" value="UniProtKB-KW"/>
</dbReference>
<reference evidence="9 10" key="1">
    <citation type="journal article" date="2018" name="Mol. Biol. Evol.">
        <title>Analysis of the draft genome of the red seaweed Gracilariopsis chorda provides insights into genome size evolution in Rhodophyta.</title>
        <authorList>
            <person name="Lee J."/>
            <person name="Yang E.C."/>
            <person name="Graf L."/>
            <person name="Yang J.H."/>
            <person name="Qiu H."/>
            <person name="Zel Zion U."/>
            <person name="Chan C.X."/>
            <person name="Stephens T.G."/>
            <person name="Weber A.P.M."/>
            <person name="Boo G.H."/>
            <person name="Boo S.M."/>
            <person name="Kim K.M."/>
            <person name="Shin Y."/>
            <person name="Jung M."/>
            <person name="Lee S.J."/>
            <person name="Yim H.S."/>
            <person name="Lee J.H."/>
            <person name="Bhattacharya D."/>
            <person name="Yoon H.S."/>
        </authorList>
    </citation>
    <scope>NUCLEOTIDE SEQUENCE [LARGE SCALE GENOMIC DNA]</scope>
    <source>
        <strain evidence="9 10">SKKU-2015</strain>
        <tissue evidence="9">Whole body</tissue>
    </source>
</reference>
<dbReference type="PANTHER" id="PTHR32439:SF0">
    <property type="entry name" value="FERREDOXIN--NITRITE REDUCTASE, CHLOROPLASTIC"/>
    <property type="match status" value="1"/>
</dbReference>
<keyword evidence="7" id="KW-0411">Iron-sulfur</keyword>
<dbReference type="InterPro" id="IPR051329">
    <property type="entry name" value="NIR_SIR_4Fe-4S"/>
</dbReference>
<organism evidence="9 10">
    <name type="scientific">Gracilariopsis chorda</name>
    <dbReference type="NCBI Taxonomy" id="448386"/>
    <lineage>
        <taxon>Eukaryota</taxon>
        <taxon>Rhodophyta</taxon>
        <taxon>Florideophyceae</taxon>
        <taxon>Rhodymeniophycidae</taxon>
        <taxon>Gracilariales</taxon>
        <taxon>Gracilariaceae</taxon>
        <taxon>Gracilariopsis</taxon>
    </lineage>
</organism>
<accession>A0A2V3ICC0</accession>
<dbReference type="SUPFAM" id="SSF56014">
    <property type="entry name" value="Nitrite and sulphite reductase 4Fe-4S domain-like"/>
    <property type="match status" value="1"/>
</dbReference>
<evidence type="ECO:0000313" key="9">
    <source>
        <dbReference type="EMBL" id="PXF39747.1"/>
    </source>
</evidence>
<dbReference type="STRING" id="448386.A0A2V3ICC0"/>
<dbReference type="Pfam" id="PF01077">
    <property type="entry name" value="NIR_SIR"/>
    <property type="match status" value="1"/>
</dbReference>
<dbReference type="GO" id="GO:0046872">
    <property type="term" value="F:metal ion binding"/>
    <property type="evidence" value="ECO:0007669"/>
    <property type="project" value="UniProtKB-KW"/>
</dbReference>
<dbReference type="PANTHER" id="PTHR32439">
    <property type="entry name" value="FERREDOXIN--NITRITE REDUCTASE, CHLOROPLASTIC"/>
    <property type="match status" value="1"/>
</dbReference>
<keyword evidence="4" id="KW-0479">Metal-binding</keyword>
<keyword evidence="3" id="KW-0349">Heme</keyword>
<comment type="caution">
    <text evidence="9">The sequence shown here is derived from an EMBL/GenBank/DDBJ whole genome shotgun (WGS) entry which is preliminary data.</text>
</comment>
<evidence type="ECO:0000256" key="5">
    <source>
        <dbReference type="ARBA" id="ARBA00023002"/>
    </source>
</evidence>
<dbReference type="InterPro" id="IPR045854">
    <property type="entry name" value="NO2/SO3_Rdtase_4Fe4S_sf"/>
</dbReference>
<evidence type="ECO:0000256" key="7">
    <source>
        <dbReference type="ARBA" id="ARBA00023014"/>
    </source>
</evidence>
<dbReference type="Proteomes" id="UP000247409">
    <property type="component" value="Unassembled WGS sequence"/>
</dbReference>
<dbReference type="GO" id="GO:0051539">
    <property type="term" value="F:4 iron, 4 sulfur cluster binding"/>
    <property type="evidence" value="ECO:0007669"/>
    <property type="project" value="UniProtKB-KW"/>
</dbReference>
<gene>
    <name evidence="9" type="ORF">BWQ96_10551</name>
</gene>
<dbReference type="EMBL" id="NBIV01000467">
    <property type="protein sequence ID" value="PXF39747.1"/>
    <property type="molecule type" value="Genomic_DNA"/>
</dbReference>
<evidence type="ECO:0000256" key="3">
    <source>
        <dbReference type="ARBA" id="ARBA00022617"/>
    </source>
</evidence>
<name>A0A2V3ICC0_9FLOR</name>
<dbReference type="Gene3D" id="3.30.413.10">
    <property type="entry name" value="Sulfite Reductase Hemoprotein, domain 1"/>
    <property type="match status" value="1"/>
</dbReference>